<dbReference type="CDD" id="cd17041">
    <property type="entry name" value="Ubl_WDR48"/>
    <property type="match status" value="1"/>
</dbReference>
<dbReference type="AlphaFoldDB" id="A0A8R1I5A5"/>
<dbReference type="InterPro" id="IPR051246">
    <property type="entry name" value="WDR48"/>
</dbReference>
<reference evidence="3" key="2">
    <citation type="submission" date="2022-06" db="UniProtKB">
        <authorList>
            <consortium name="EnsemblMetazoa"/>
        </authorList>
    </citation>
    <scope>IDENTIFICATION</scope>
    <source>
        <strain evidence="3">DF5081</strain>
    </source>
</reference>
<sequence>MLQITLDELDVFASWLSSKDAGFEDNDRETKVNYGGMMLRSLFEKWPHNDMANTDGDGGEETQRATANFLSLPEHTPFIVCEGNGRPLLRLLVRDADKEDVSQQLNSLVPPWVTDVVERRQLPKFNKMPFYLLPHNSMNVKQPKKDRLSATEMLQVKKVMEHVYEKILNTNEVSTIPLNQIHTKMEMYCNDQKLDPDMDLRTVKHFIWKQGGELLLNYKSIKS</sequence>
<keyword evidence="1" id="KW-0853">WD repeat</keyword>
<dbReference type="GO" id="GO:0043130">
    <property type="term" value="F:ubiquitin binding"/>
    <property type="evidence" value="ECO:0007669"/>
    <property type="project" value="TreeGrafter"/>
</dbReference>
<dbReference type="InterPro" id="IPR021772">
    <property type="entry name" value="WDR48/Bun107"/>
</dbReference>
<dbReference type="GO" id="GO:0000724">
    <property type="term" value="P:double-strand break repair via homologous recombination"/>
    <property type="evidence" value="ECO:0007669"/>
    <property type="project" value="TreeGrafter"/>
</dbReference>
<reference evidence="4" key="1">
    <citation type="submission" date="2010-08" db="EMBL/GenBank/DDBJ databases">
        <authorList>
            <consortium name="Caenorhabditis japonica Sequencing Consortium"/>
            <person name="Wilson R.K."/>
        </authorList>
    </citation>
    <scope>NUCLEOTIDE SEQUENCE [LARGE SCALE GENOMIC DNA]</scope>
    <source>
        <strain evidence="4">DF5081</strain>
    </source>
</reference>
<protein>
    <submittedName>
        <fullName evidence="3">Uncharacterized protein</fullName>
    </submittedName>
</protein>
<dbReference type="PANTHER" id="PTHR19862:SF14">
    <property type="entry name" value="WD REPEAT-CONTAINING PROTEIN 48"/>
    <property type="match status" value="1"/>
</dbReference>
<name>A0A8R1I5A5_CAEJA</name>
<evidence type="ECO:0000256" key="1">
    <source>
        <dbReference type="ARBA" id="ARBA00022574"/>
    </source>
</evidence>
<keyword evidence="4" id="KW-1185">Reference proteome</keyword>
<dbReference type="PANTHER" id="PTHR19862">
    <property type="entry name" value="WD REPEAT-CONTAINING PROTEIN 48"/>
    <property type="match status" value="1"/>
</dbReference>
<accession>A0A8R1I5A5</accession>
<dbReference type="EnsemblMetazoa" id="CJA14823.1">
    <property type="protein sequence ID" value="CJA14823.1"/>
    <property type="gene ID" value="WBGene00134027"/>
</dbReference>
<proteinExistence type="predicted"/>
<evidence type="ECO:0000256" key="2">
    <source>
        <dbReference type="ARBA" id="ARBA00022737"/>
    </source>
</evidence>
<organism evidence="3 4">
    <name type="scientific">Caenorhabditis japonica</name>
    <dbReference type="NCBI Taxonomy" id="281687"/>
    <lineage>
        <taxon>Eukaryota</taxon>
        <taxon>Metazoa</taxon>
        <taxon>Ecdysozoa</taxon>
        <taxon>Nematoda</taxon>
        <taxon>Chromadorea</taxon>
        <taxon>Rhabditida</taxon>
        <taxon>Rhabditina</taxon>
        <taxon>Rhabditomorpha</taxon>
        <taxon>Rhabditoidea</taxon>
        <taxon>Rhabditidae</taxon>
        <taxon>Peloderinae</taxon>
        <taxon>Caenorhabditis</taxon>
    </lineage>
</organism>
<dbReference type="Pfam" id="PF11816">
    <property type="entry name" value="DUF3337"/>
    <property type="match status" value="1"/>
</dbReference>
<evidence type="ECO:0000313" key="3">
    <source>
        <dbReference type="EnsemblMetazoa" id="CJA14823.1"/>
    </source>
</evidence>
<dbReference type="Proteomes" id="UP000005237">
    <property type="component" value="Unassembled WGS sequence"/>
</dbReference>
<evidence type="ECO:0000313" key="4">
    <source>
        <dbReference type="Proteomes" id="UP000005237"/>
    </source>
</evidence>
<keyword evidence="2" id="KW-0677">Repeat</keyword>